<dbReference type="InterPro" id="IPR011042">
    <property type="entry name" value="6-blade_b-propeller_TolB-like"/>
</dbReference>
<dbReference type="GO" id="GO:0004252">
    <property type="term" value="F:serine-type endopeptidase activity"/>
    <property type="evidence" value="ECO:0007669"/>
    <property type="project" value="TreeGrafter"/>
</dbReference>
<dbReference type="GO" id="GO:0006508">
    <property type="term" value="P:proteolysis"/>
    <property type="evidence" value="ECO:0007669"/>
    <property type="project" value="InterPro"/>
</dbReference>
<evidence type="ECO:0000313" key="3">
    <source>
        <dbReference type="EMBL" id="AFD08351.1"/>
    </source>
</evidence>
<proteinExistence type="predicted"/>
<dbReference type="MEROPS" id="S09.A77"/>
<gene>
    <name evidence="3" type="ordered locus">Solca_3344</name>
</gene>
<protein>
    <submittedName>
        <fullName evidence="3">Dipeptidyl aminopeptidase/acylaminoacyl peptidase</fullName>
    </submittedName>
</protein>
<dbReference type="InterPro" id="IPR029058">
    <property type="entry name" value="AB_hydrolase_fold"/>
</dbReference>
<feature type="domain" description="Peptidase S9 prolyl oligopeptidase catalytic" evidence="2">
    <location>
        <begin position="415"/>
        <end position="627"/>
    </location>
</feature>
<dbReference type="PROSITE" id="PS51257">
    <property type="entry name" value="PROKAR_LIPOPROTEIN"/>
    <property type="match status" value="1"/>
</dbReference>
<dbReference type="AlphaFoldDB" id="H8KX22"/>
<dbReference type="Gene3D" id="3.40.50.1820">
    <property type="entry name" value="alpha/beta hydrolase"/>
    <property type="match status" value="1"/>
</dbReference>
<accession>H8KX22</accession>
<keyword evidence="1" id="KW-0378">Hydrolase</keyword>
<dbReference type="PANTHER" id="PTHR42776">
    <property type="entry name" value="SERINE PEPTIDASE S9 FAMILY MEMBER"/>
    <property type="match status" value="1"/>
</dbReference>
<dbReference type="GO" id="GO:0004177">
    <property type="term" value="F:aminopeptidase activity"/>
    <property type="evidence" value="ECO:0007669"/>
    <property type="project" value="UniProtKB-KW"/>
</dbReference>
<dbReference type="KEGG" id="scn:Solca_3344"/>
<evidence type="ECO:0000259" key="2">
    <source>
        <dbReference type="Pfam" id="PF00326"/>
    </source>
</evidence>
<dbReference type="PANTHER" id="PTHR42776:SF27">
    <property type="entry name" value="DIPEPTIDYL PEPTIDASE FAMILY MEMBER 6"/>
    <property type="match status" value="1"/>
</dbReference>
<dbReference type="SUPFAM" id="SSF82171">
    <property type="entry name" value="DPP6 N-terminal domain-like"/>
    <property type="match status" value="1"/>
</dbReference>
<sequence>MKVFCKYVLFLFAVVISACDKKTAVREIPIADFFRNPERTYFRLSPDGEYVAFLQPYNNRLNIFVQKLSSNEVTQVTAESEDAVLKYWWGGNNQLVYLKDNNGDEKYHLYAVNKDGSNSHDITPYPEVTVRLIDILDDGNILMLMNKRDPKKFDAYRMNLETGESKIIAENPGNINFWQADHEGKLLLAIETDGVNERLLYRPSEDKPFKVVTSIGFNETLDPQCFSFQNNKHIYALSNIGRDKMALVEIDLQTGKEIKTIYENKDVDVAEIGYSKVLKRLLWVGFTTWKYEVHFLDEPSQCFYENISKKLPGKDLWIAGVDKKEEKFLVRTYSDKNPGTFYLYENNSDKLTKLSDVSPWIHESEMADMKPIAYQSRDGLTINGYLTLPKGKESEKLPLVVIPHGGPSPWSRTKWGYNSEVQFLANRGYAVLQVNYRGSTGYGKAFFQASFKEWGGKMQDDITDGVKWLIKKNVADSNRIAIYGNGYGGYSAFIGCIKTPELYRCGVSYCGLLNLFTYLKDIPPYYKSMQGMYYALVGNPESDADALRDVSPIFHAEKINTPMLIAQGAKDPRVNVEETNQLVKTLQKRGVDVKYILKQNEGAYFTKQENRLAFYNAMEEFFNENLKK</sequence>
<dbReference type="STRING" id="929556.Solca_3344"/>
<keyword evidence="3" id="KW-0031">Aminopeptidase</keyword>
<dbReference type="eggNOG" id="COG0823">
    <property type="taxonomic scope" value="Bacteria"/>
</dbReference>
<dbReference type="RefSeq" id="WP_014681574.1">
    <property type="nucleotide sequence ID" value="NC_017770.1"/>
</dbReference>
<reference evidence="3" key="1">
    <citation type="submission" date="2012-02" db="EMBL/GenBank/DDBJ databases">
        <title>The complete genome of Solitalea canadensis DSM 3403.</title>
        <authorList>
            <consortium name="US DOE Joint Genome Institute (JGI-PGF)"/>
            <person name="Lucas S."/>
            <person name="Copeland A."/>
            <person name="Lapidus A."/>
            <person name="Glavina del Rio T."/>
            <person name="Dalin E."/>
            <person name="Tice H."/>
            <person name="Bruce D."/>
            <person name="Goodwin L."/>
            <person name="Pitluck S."/>
            <person name="Peters L."/>
            <person name="Ovchinnikova G."/>
            <person name="Lu M."/>
            <person name="Kyrpides N."/>
            <person name="Mavromatis K."/>
            <person name="Ivanova N."/>
            <person name="Brettin T."/>
            <person name="Detter J.C."/>
            <person name="Han C."/>
            <person name="Larimer F."/>
            <person name="Land M."/>
            <person name="Hauser L."/>
            <person name="Markowitz V."/>
            <person name="Cheng J.-F."/>
            <person name="Hugenholtz P."/>
            <person name="Woyke T."/>
            <person name="Wu D."/>
            <person name="Spring S."/>
            <person name="Schroeder M."/>
            <person name="Kopitz M."/>
            <person name="Brambilla E."/>
            <person name="Klenk H.-P."/>
            <person name="Eisen J.A."/>
        </authorList>
    </citation>
    <scope>NUCLEOTIDE SEQUENCE</scope>
    <source>
        <strain evidence="3">DSM 3403</strain>
    </source>
</reference>
<dbReference type="SUPFAM" id="SSF53474">
    <property type="entry name" value="alpha/beta-Hydrolases"/>
    <property type="match status" value="1"/>
</dbReference>
<keyword evidence="3" id="KW-0645">Protease</keyword>
<keyword evidence="4" id="KW-1185">Reference proteome</keyword>
<dbReference type="HOGENOM" id="CLU_008615_3_1_10"/>
<dbReference type="eggNOG" id="COG1506">
    <property type="taxonomic scope" value="Bacteria"/>
</dbReference>
<name>H8KX22_SOLCM</name>
<organism evidence="3 4">
    <name type="scientific">Solitalea canadensis (strain ATCC 29591 / DSM 3403 / JCM 21819 / LMG 8368 / NBRC 15130 / NCIMB 12057 / USAM 9D)</name>
    <name type="common">Flexibacter canadensis</name>
    <dbReference type="NCBI Taxonomy" id="929556"/>
    <lineage>
        <taxon>Bacteria</taxon>
        <taxon>Pseudomonadati</taxon>
        <taxon>Bacteroidota</taxon>
        <taxon>Sphingobacteriia</taxon>
        <taxon>Sphingobacteriales</taxon>
        <taxon>Sphingobacteriaceae</taxon>
        <taxon>Solitalea</taxon>
    </lineage>
</organism>
<evidence type="ECO:0000256" key="1">
    <source>
        <dbReference type="ARBA" id="ARBA00022801"/>
    </source>
</evidence>
<dbReference type="EMBL" id="CP003349">
    <property type="protein sequence ID" value="AFD08351.1"/>
    <property type="molecule type" value="Genomic_DNA"/>
</dbReference>
<evidence type="ECO:0000313" key="4">
    <source>
        <dbReference type="Proteomes" id="UP000007590"/>
    </source>
</evidence>
<dbReference type="InterPro" id="IPR001375">
    <property type="entry name" value="Peptidase_S9_cat"/>
</dbReference>
<dbReference type="Pfam" id="PF00326">
    <property type="entry name" value="Peptidase_S9"/>
    <property type="match status" value="1"/>
</dbReference>
<dbReference type="Proteomes" id="UP000007590">
    <property type="component" value="Chromosome"/>
</dbReference>
<dbReference type="Gene3D" id="2.120.10.30">
    <property type="entry name" value="TolB, C-terminal domain"/>
    <property type="match status" value="1"/>
</dbReference>